<dbReference type="Proteomes" id="UP000681414">
    <property type="component" value="Unassembled WGS sequence"/>
</dbReference>
<name>A0A942TEJ6_9BACI</name>
<evidence type="ECO:0000313" key="2">
    <source>
        <dbReference type="Proteomes" id="UP000681414"/>
    </source>
</evidence>
<sequence length="49" mass="5989">MKKKDVQQQYQYNEENNEETIEQIRDVYRSGAIDQNDINDEILEERINE</sequence>
<gene>
    <name evidence="1" type="ORF">KHA97_07865</name>
</gene>
<accession>A0A942TEJ6</accession>
<protein>
    <recommendedName>
        <fullName evidence="3">DUF4025 domain-containing protein</fullName>
    </recommendedName>
</protein>
<proteinExistence type="predicted"/>
<comment type="caution">
    <text evidence="1">The sequence shown here is derived from an EMBL/GenBank/DDBJ whole genome shotgun (WGS) entry which is preliminary data.</text>
</comment>
<keyword evidence="2" id="KW-1185">Reference proteome</keyword>
<dbReference type="AlphaFoldDB" id="A0A942TEJ6"/>
<evidence type="ECO:0008006" key="3">
    <source>
        <dbReference type="Google" id="ProtNLM"/>
    </source>
</evidence>
<reference evidence="1 2" key="1">
    <citation type="submission" date="2021-05" db="EMBL/GenBank/DDBJ databases">
        <title>Novel Bacillus species.</title>
        <authorList>
            <person name="Liu G."/>
        </authorList>
    </citation>
    <scope>NUCLEOTIDE SEQUENCE [LARGE SCALE GENOMIC DNA]</scope>
    <source>
        <strain evidence="2">FJAT-49780</strain>
    </source>
</reference>
<dbReference type="RefSeq" id="WP_213124133.1">
    <property type="nucleotide sequence ID" value="NZ_JAGYPG010000001.1"/>
</dbReference>
<evidence type="ECO:0000313" key="1">
    <source>
        <dbReference type="EMBL" id="MBS4194994.1"/>
    </source>
</evidence>
<dbReference type="EMBL" id="JAGYPG010000001">
    <property type="protein sequence ID" value="MBS4194994.1"/>
    <property type="molecule type" value="Genomic_DNA"/>
</dbReference>
<organism evidence="1 2">
    <name type="scientific">Lederbergia citri</name>
    <dbReference type="NCBI Taxonomy" id="2833580"/>
    <lineage>
        <taxon>Bacteria</taxon>
        <taxon>Bacillati</taxon>
        <taxon>Bacillota</taxon>
        <taxon>Bacilli</taxon>
        <taxon>Bacillales</taxon>
        <taxon>Bacillaceae</taxon>
        <taxon>Lederbergia</taxon>
    </lineage>
</organism>